<evidence type="ECO:0000313" key="2">
    <source>
        <dbReference type="Proteomes" id="UP001371456"/>
    </source>
</evidence>
<accession>A0AAN8U6V5</accession>
<keyword evidence="2" id="KW-1185">Reference proteome</keyword>
<reference evidence="1 2" key="1">
    <citation type="submission" date="2024-02" db="EMBL/GenBank/DDBJ databases">
        <title>de novo genome assembly of Solanum bulbocastanum strain 11H21.</title>
        <authorList>
            <person name="Hosaka A.J."/>
        </authorList>
    </citation>
    <scope>NUCLEOTIDE SEQUENCE [LARGE SCALE GENOMIC DNA]</scope>
    <source>
        <tissue evidence="1">Young leaves</tissue>
    </source>
</reference>
<name>A0AAN8U6V5_SOLBU</name>
<evidence type="ECO:0000313" key="1">
    <source>
        <dbReference type="EMBL" id="KAK6803018.1"/>
    </source>
</evidence>
<dbReference type="EMBL" id="JBANQN010000001">
    <property type="protein sequence ID" value="KAK6803018.1"/>
    <property type="molecule type" value="Genomic_DNA"/>
</dbReference>
<protein>
    <submittedName>
        <fullName evidence="1">Uncharacterized protein</fullName>
    </submittedName>
</protein>
<sequence>MEEFLAREPLKEALLNYSYIYEDEFDELCNALAGKVTHSYNPNKLDLDFKIGQTLCQNHQ</sequence>
<dbReference type="Proteomes" id="UP001371456">
    <property type="component" value="Unassembled WGS sequence"/>
</dbReference>
<proteinExistence type="predicted"/>
<comment type="caution">
    <text evidence="1">The sequence shown here is derived from an EMBL/GenBank/DDBJ whole genome shotgun (WGS) entry which is preliminary data.</text>
</comment>
<organism evidence="1 2">
    <name type="scientific">Solanum bulbocastanum</name>
    <name type="common">Wild potato</name>
    <dbReference type="NCBI Taxonomy" id="147425"/>
    <lineage>
        <taxon>Eukaryota</taxon>
        <taxon>Viridiplantae</taxon>
        <taxon>Streptophyta</taxon>
        <taxon>Embryophyta</taxon>
        <taxon>Tracheophyta</taxon>
        <taxon>Spermatophyta</taxon>
        <taxon>Magnoliopsida</taxon>
        <taxon>eudicotyledons</taxon>
        <taxon>Gunneridae</taxon>
        <taxon>Pentapetalae</taxon>
        <taxon>asterids</taxon>
        <taxon>lamiids</taxon>
        <taxon>Solanales</taxon>
        <taxon>Solanaceae</taxon>
        <taxon>Solanoideae</taxon>
        <taxon>Solaneae</taxon>
        <taxon>Solanum</taxon>
    </lineage>
</organism>
<gene>
    <name evidence="1" type="ORF">RDI58_000802</name>
</gene>
<dbReference type="AlphaFoldDB" id="A0AAN8U6V5"/>